<organism evidence="2 3">
    <name type="scientific">Halobacteriovorax marinus (strain ATCC BAA-682 / DSM 15412 / SJ)</name>
    <name type="common">Bacteriovorax marinus</name>
    <dbReference type="NCBI Taxonomy" id="862908"/>
    <lineage>
        <taxon>Bacteria</taxon>
        <taxon>Pseudomonadati</taxon>
        <taxon>Bdellovibrionota</taxon>
        <taxon>Bacteriovoracia</taxon>
        <taxon>Bacteriovoracales</taxon>
        <taxon>Halobacteriovoraceae</taxon>
        <taxon>Halobacteriovorax</taxon>
    </lineage>
</organism>
<accession>E1WXG9</accession>
<gene>
    <name evidence="2" type="primary">pabB</name>
    <name evidence="2" type="ordered locus">BMS_2709</name>
</gene>
<dbReference type="HOGENOM" id="CLU_713226_0_0_7"/>
<dbReference type="PANTHER" id="PTHR11236">
    <property type="entry name" value="AMINOBENZOATE/ANTHRANILATE SYNTHASE"/>
    <property type="match status" value="1"/>
</dbReference>
<dbReference type="Gene3D" id="3.60.120.10">
    <property type="entry name" value="Anthranilate synthase"/>
    <property type="match status" value="1"/>
</dbReference>
<dbReference type="EMBL" id="FQ312005">
    <property type="protein sequence ID" value="CBW27486.1"/>
    <property type="molecule type" value="Genomic_DNA"/>
</dbReference>
<feature type="domain" description="Chorismate-utilising enzyme C-terminal" evidence="1">
    <location>
        <begin position="119"/>
        <end position="379"/>
    </location>
</feature>
<dbReference type="InterPro" id="IPR005801">
    <property type="entry name" value="ADC_synthase"/>
</dbReference>
<dbReference type="GO" id="GO:0046820">
    <property type="term" value="F:4-amino-4-deoxychorismate synthase activity"/>
    <property type="evidence" value="ECO:0007669"/>
    <property type="project" value="TreeGrafter"/>
</dbReference>
<dbReference type="AlphaFoldDB" id="E1WXG9"/>
<evidence type="ECO:0000313" key="3">
    <source>
        <dbReference type="Proteomes" id="UP000008963"/>
    </source>
</evidence>
<name>E1WXG9_HALMS</name>
<dbReference type="PANTHER" id="PTHR11236:SF50">
    <property type="entry name" value="AMINODEOXYCHORISMATE SYNTHASE COMPONENT 1"/>
    <property type="match status" value="1"/>
</dbReference>
<dbReference type="STRING" id="862908.BMS_2709"/>
<dbReference type="eggNOG" id="COG0147">
    <property type="taxonomic scope" value="Bacteria"/>
</dbReference>
<dbReference type="Pfam" id="PF00425">
    <property type="entry name" value="Chorismate_bind"/>
    <property type="match status" value="1"/>
</dbReference>
<dbReference type="SUPFAM" id="SSF56322">
    <property type="entry name" value="ADC synthase"/>
    <property type="match status" value="1"/>
</dbReference>
<dbReference type="RefSeq" id="WP_014245261.1">
    <property type="nucleotide sequence ID" value="NC_016620.1"/>
</dbReference>
<sequence>MWSIFWMGDGFVKYSSPSFARVFYRHYSIDLLTGQRSDIKIDHFLERLESDHGSLEEIRQKRNYVVHLFYELGEILLDHSGPGADDPLAIEIQYKEKKPWSLIENIPSLELKAVGAVSSRDYKAAFDKGYEHLLRGDIYQFNLTFPFSYRWKKNHSAKEICSRLWREKESRSPYAHATYIPKLGKLYLSNSPECLFQGDLKGPQASLWTMPIKGTLPRGEDWRESFKKLKSSKKDQGELNMITDLLRNDLTKIDLQVGRVIKKCAPLVVPKIIHQYSLIETKLRESTSLLKIVKAMFPGGSVTGAPKKNVVKILSSLEKEKRGFYCGSTILIDRDLFAASINIRSGDFCMDDKMMRYHAGGGITLLSKCEEEFLEMHLKKDSFVRNL</sequence>
<dbReference type="PATRIC" id="fig|862908.3.peg.2585"/>
<reference evidence="3" key="1">
    <citation type="journal article" date="2013" name="ISME J.">
        <title>A small predatory core genome in the divergent marine Bacteriovorax marinus SJ and the terrestrial Bdellovibrio bacteriovorus.</title>
        <authorList>
            <person name="Crossman L.C."/>
            <person name="Chen H."/>
            <person name="Cerdeno-Tarraga A.M."/>
            <person name="Brooks K."/>
            <person name="Quail M.A."/>
            <person name="Pineiro S.A."/>
            <person name="Hobley L."/>
            <person name="Sockett R.E."/>
            <person name="Bentley S.D."/>
            <person name="Parkhill J."/>
            <person name="Williams H.N."/>
            <person name="Stine O.C."/>
        </authorList>
    </citation>
    <scope>NUCLEOTIDE SEQUENCE [LARGE SCALE GENOMIC DNA]</scope>
    <source>
        <strain evidence="3">ATCC BAA-682 / DSM 15412 / SJ</strain>
    </source>
</reference>
<dbReference type="InterPro" id="IPR019999">
    <property type="entry name" value="Anth_synth_I-like"/>
</dbReference>
<evidence type="ECO:0000259" key="1">
    <source>
        <dbReference type="Pfam" id="PF00425"/>
    </source>
</evidence>
<dbReference type="OrthoDB" id="9803598at2"/>
<evidence type="ECO:0000313" key="2">
    <source>
        <dbReference type="EMBL" id="CBW27486.1"/>
    </source>
</evidence>
<proteinExistence type="predicted"/>
<dbReference type="GO" id="GO:0000162">
    <property type="term" value="P:L-tryptophan biosynthetic process"/>
    <property type="evidence" value="ECO:0007669"/>
    <property type="project" value="TreeGrafter"/>
</dbReference>
<dbReference type="Proteomes" id="UP000008963">
    <property type="component" value="Chromosome"/>
</dbReference>
<dbReference type="KEGG" id="bmx:BMS_2709"/>
<protein>
    <submittedName>
        <fullName evidence="2">Para-aminobenzoate synthase component I</fullName>
    </submittedName>
</protein>
<dbReference type="InterPro" id="IPR015890">
    <property type="entry name" value="Chorismate_C"/>
</dbReference>
<keyword evidence="3" id="KW-1185">Reference proteome</keyword>